<accession>A0A2H0VGL8</accession>
<reference evidence="3" key="1">
    <citation type="submission" date="2017-09" db="EMBL/GenBank/DDBJ databases">
        <title>Depth-based differentiation of microbial function through sediment-hosted aquifers and enrichment of novel symbionts in the deep terrestrial subsurface.</title>
        <authorList>
            <person name="Probst A.J."/>
            <person name="Ladd B."/>
            <person name="Jarett J.K."/>
            <person name="Geller-Mcgrath D.E."/>
            <person name="Sieber C.M.K."/>
            <person name="Emerson J.B."/>
            <person name="Anantharaman K."/>
            <person name="Thomas B.C."/>
            <person name="Malmstrom R."/>
            <person name="Stieglmeier M."/>
            <person name="Klingl A."/>
            <person name="Woyke T."/>
            <person name="Ryan C.M."/>
            <person name="Banfield J.F."/>
        </authorList>
    </citation>
    <scope>NUCLEOTIDE SEQUENCE [LARGE SCALE GENOMIC DNA]</scope>
</reference>
<feature type="domain" description="NAD-dependent epimerase/dehydratase" evidence="1">
    <location>
        <begin position="12"/>
        <end position="192"/>
    </location>
</feature>
<proteinExistence type="predicted"/>
<dbReference type="PANTHER" id="PTHR43245">
    <property type="entry name" value="BIFUNCTIONAL POLYMYXIN RESISTANCE PROTEIN ARNA"/>
    <property type="match status" value="1"/>
</dbReference>
<organism evidence="2 3">
    <name type="scientific">Candidatus Colwellbacteria bacterium CG10_big_fil_rev_8_21_14_0_10_42_22</name>
    <dbReference type="NCBI Taxonomy" id="1974540"/>
    <lineage>
        <taxon>Bacteria</taxon>
        <taxon>Candidatus Colwelliibacteriota</taxon>
    </lineage>
</organism>
<protein>
    <recommendedName>
        <fullName evidence="1">NAD-dependent epimerase/dehydratase domain-containing protein</fullName>
    </recommendedName>
</protein>
<dbReference type="EMBL" id="PFAH01000002">
    <property type="protein sequence ID" value="PIR98236.1"/>
    <property type="molecule type" value="Genomic_DNA"/>
</dbReference>
<name>A0A2H0VGL8_9BACT</name>
<dbReference type="Gene3D" id="3.40.50.720">
    <property type="entry name" value="NAD(P)-binding Rossmann-like Domain"/>
    <property type="match status" value="1"/>
</dbReference>
<dbReference type="AlphaFoldDB" id="A0A2H0VGL8"/>
<comment type="caution">
    <text evidence="2">The sequence shown here is derived from an EMBL/GenBank/DDBJ whole genome shotgun (WGS) entry which is preliminary data.</text>
</comment>
<evidence type="ECO:0000313" key="2">
    <source>
        <dbReference type="EMBL" id="PIR98236.1"/>
    </source>
</evidence>
<evidence type="ECO:0000313" key="3">
    <source>
        <dbReference type="Proteomes" id="UP000231466"/>
    </source>
</evidence>
<dbReference type="Pfam" id="PF01370">
    <property type="entry name" value="Epimerase"/>
    <property type="match status" value="1"/>
</dbReference>
<evidence type="ECO:0000259" key="1">
    <source>
        <dbReference type="Pfam" id="PF01370"/>
    </source>
</evidence>
<dbReference type="Proteomes" id="UP000231466">
    <property type="component" value="Unassembled WGS sequence"/>
</dbReference>
<dbReference type="InterPro" id="IPR036291">
    <property type="entry name" value="NAD(P)-bd_dom_sf"/>
</dbReference>
<dbReference type="SUPFAM" id="SSF51735">
    <property type="entry name" value="NAD(P)-binding Rossmann-fold domains"/>
    <property type="match status" value="1"/>
</dbReference>
<gene>
    <name evidence="2" type="ORF">COT89_00820</name>
</gene>
<sequence length="272" mass="30898">MKAKARKNLILGRGLIGSHLAILLEEKGEKVSILSRGDDHDLREAEKYIDKFEWADRVWFLAWDVGVWKKENLPEYESEILNSNLRLCQSVFGVLQQTKKPFLFVSSQAAPSSNMTTLGATKRVGEMWTWILGGHVARLWNVYGWEPIGEKSHLIPDLIWKGITTGTIELMSNGEEERQFLYVKDCAKALVHQFDIGQKHADVTSDEWVSVKHIASLIGEKLDAEVVLGSNPGKSPMYFPEILLKSWKPAFSLEQGVDEVIKEAKIWHQKNL</sequence>
<dbReference type="InterPro" id="IPR001509">
    <property type="entry name" value="Epimerase_deHydtase"/>
</dbReference>
<dbReference type="InterPro" id="IPR050177">
    <property type="entry name" value="Lipid_A_modif_metabolic_enz"/>
</dbReference>